<evidence type="ECO:0000259" key="1">
    <source>
        <dbReference type="Pfam" id="PF13362"/>
    </source>
</evidence>
<reference evidence="4" key="1">
    <citation type="submission" date="2018-05" db="EMBL/GenBank/DDBJ databases">
        <title>Complete Genome Sequence of Methylobacterium sp. 17SD2-17.</title>
        <authorList>
            <person name="Srinivasan S."/>
        </authorList>
    </citation>
    <scope>NUCLEOTIDE SEQUENCE [LARGE SCALE GENOMIC DNA]</scope>
    <source>
        <strain evidence="4">17SD2-17</strain>
    </source>
</reference>
<dbReference type="EMBL" id="CP029550">
    <property type="protein sequence ID" value="AWN39522.1"/>
    <property type="molecule type" value="Genomic_DNA"/>
</dbReference>
<protein>
    <submittedName>
        <fullName evidence="3">Uncharacterized protein</fullName>
    </submittedName>
</protein>
<evidence type="ECO:0000313" key="4">
    <source>
        <dbReference type="Proteomes" id="UP000245926"/>
    </source>
</evidence>
<dbReference type="AlphaFoldDB" id="A0A2U8W2D6"/>
<gene>
    <name evidence="3" type="ORF">DK389_01950</name>
</gene>
<organism evidence="3 4">
    <name type="scientific">Methylobacterium durans</name>
    <dbReference type="NCBI Taxonomy" id="2202825"/>
    <lineage>
        <taxon>Bacteria</taxon>
        <taxon>Pseudomonadati</taxon>
        <taxon>Pseudomonadota</taxon>
        <taxon>Alphaproteobacteria</taxon>
        <taxon>Hyphomicrobiales</taxon>
        <taxon>Methylobacteriaceae</taxon>
        <taxon>Methylobacterium</taxon>
    </lineage>
</organism>
<feature type="domain" description="DUF7146" evidence="2">
    <location>
        <begin position="83"/>
        <end position="193"/>
    </location>
</feature>
<keyword evidence="4" id="KW-1185">Reference proteome</keyword>
<name>A0A2U8W2D6_9HYPH</name>
<dbReference type="Proteomes" id="UP000245926">
    <property type="component" value="Chromosome"/>
</dbReference>
<accession>A0A2U8W2D6</accession>
<dbReference type="Pfam" id="PF13362">
    <property type="entry name" value="Toprim_3"/>
    <property type="match status" value="1"/>
</dbReference>
<feature type="domain" description="Toprim" evidence="1">
    <location>
        <begin position="204"/>
        <end position="284"/>
    </location>
</feature>
<dbReference type="OrthoDB" id="9811157at2"/>
<evidence type="ECO:0000313" key="3">
    <source>
        <dbReference type="EMBL" id="AWN39522.1"/>
    </source>
</evidence>
<dbReference type="InterPro" id="IPR055570">
    <property type="entry name" value="DUF7146"/>
</dbReference>
<sequence length="292" mass="31443">MSNLQSIALQAASRLELSQVRYNMWKGRCTACNDSRYTYSMRLQENGVAVSCWSCGDGVTAAEAAGVPSDLIVPRAVDSWNVTLAEAMWKRAVSAKGTLVEEYVRYRGFTGTIPPSIRCLPHFLAEADGRTYTAMIALVQRGGGCADTAGRQLHHLGVHLTPLAGPDSQGRVLKASIKRHNSFIGQILEGGVWLHAVYEAMSELVVAESIEAALSVRQFTSLPTVSALSPSGLQAFRWPQTVQRMWIAADNDSGGLRAAANLRARALRAGVDARIGLPVRNHGDPSGHVASF</sequence>
<proteinExistence type="predicted"/>
<dbReference type="KEGG" id="mets:DK389_01950"/>
<evidence type="ECO:0000259" key="2">
    <source>
        <dbReference type="Pfam" id="PF23639"/>
    </source>
</evidence>
<dbReference type="Pfam" id="PF23639">
    <property type="entry name" value="DUF7146"/>
    <property type="match status" value="1"/>
</dbReference>
<dbReference type="InterPro" id="IPR006171">
    <property type="entry name" value="TOPRIM_dom"/>
</dbReference>